<dbReference type="Proteomes" id="UP000697107">
    <property type="component" value="Unassembled WGS sequence"/>
</dbReference>
<evidence type="ECO:0000313" key="4">
    <source>
        <dbReference type="EMBL" id="KAG2895837.1"/>
    </source>
</evidence>
<organism evidence="3 6">
    <name type="scientific">Phytophthora cactorum</name>
    <dbReference type="NCBI Taxonomy" id="29920"/>
    <lineage>
        <taxon>Eukaryota</taxon>
        <taxon>Sar</taxon>
        <taxon>Stramenopiles</taxon>
        <taxon>Oomycota</taxon>
        <taxon>Peronosporomycetes</taxon>
        <taxon>Peronosporales</taxon>
        <taxon>Peronosporaceae</taxon>
        <taxon>Phytophthora</taxon>
    </lineage>
</organism>
<evidence type="ECO:0000313" key="6">
    <source>
        <dbReference type="Proteomes" id="UP000774804"/>
    </source>
</evidence>
<dbReference type="EMBL" id="RCML01001338">
    <property type="protein sequence ID" value="KAG2963409.1"/>
    <property type="molecule type" value="Genomic_DNA"/>
</dbReference>
<dbReference type="EMBL" id="RCMI01001367">
    <property type="protein sequence ID" value="KAG2886014.1"/>
    <property type="molecule type" value="Genomic_DNA"/>
</dbReference>
<dbReference type="EMBL" id="RCMG01001320">
    <property type="protein sequence ID" value="KAG2830339.1"/>
    <property type="molecule type" value="Genomic_DNA"/>
</dbReference>
<dbReference type="Proteomes" id="UP000736787">
    <property type="component" value="Unassembled WGS sequence"/>
</dbReference>
<feature type="compositionally biased region" description="Polar residues" evidence="1">
    <location>
        <begin position="1"/>
        <end position="17"/>
    </location>
</feature>
<evidence type="ECO:0000313" key="2">
    <source>
        <dbReference type="EMBL" id="KAG2830339.1"/>
    </source>
</evidence>
<accession>A0A8T1AST5</accession>
<evidence type="ECO:0000313" key="3">
    <source>
        <dbReference type="EMBL" id="KAG2886014.1"/>
    </source>
</evidence>
<dbReference type="EMBL" id="RCMK01001365">
    <property type="protein sequence ID" value="KAG2895837.1"/>
    <property type="molecule type" value="Genomic_DNA"/>
</dbReference>
<name>A0A8T1AST5_9STRA</name>
<dbReference type="Proteomes" id="UP000735874">
    <property type="component" value="Unassembled WGS sequence"/>
</dbReference>
<feature type="region of interest" description="Disordered" evidence="1">
    <location>
        <begin position="1"/>
        <end position="24"/>
    </location>
</feature>
<reference evidence="3" key="1">
    <citation type="submission" date="2018-10" db="EMBL/GenBank/DDBJ databases">
        <title>Effector identification in a new, highly contiguous assembly of the strawberry crown rot pathogen Phytophthora cactorum.</title>
        <authorList>
            <person name="Armitage A.D."/>
            <person name="Nellist C.F."/>
            <person name="Bates H."/>
            <person name="Vickerstaff R.J."/>
            <person name="Harrison R.J."/>
        </authorList>
    </citation>
    <scope>NUCLEOTIDE SEQUENCE</scope>
    <source>
        <strain evidence="2">15-7</strain>
        <strain evidence="3">4032</strain>
        <strain evidence="4">4040</strain>
        <strain evidence="5">P415</strain>
    </source>
</reference>
<dbReference type="Proteomes" id="UP000774804">
    <property type="component" value="Unassembled WGS sequence"/>
</dbReference>
<proteinExistence type="predicted"/>
<protein>
    <submittedName>
        <fullName evidence="3">Uncharacterized protein</fullName>
    </submittedName>
</protein>
<evidence type="ECO:0000256" key="1">
    <source>
        <dbReference type="SAM" id="MobiDB-lite"/>
    </source>
</evidence>
<gene>
    <name evidence="2" type="ORF">PC113_g21124</name>
    <name evidence="3" type="ORF">PC115_g20796</name>
    <name evidence="4" type="ORF">PC117_g23133</name>
    <name evidence="5" type="ORF">PC118_g20909</name>
</gene>
<dbReference type="AlphaFoldDB" id="A0A8T1AST5"/>
<comment type="caution">
    <text evidence="3">The sequence shown here is derived from an EMBL/GenBank/DDBJ whole genome shotgun (WGS) entry which is preliminary data.</text>
</comment>
<sequence>MLSRSIATSTPDTTGLNNIPGDSPCETITNQHLEATVAAPNPVALIFRIEPPPECVYDSYKEAELALDAWTKANNYNVSKRPASYFLQNSN</sequence>
<evidence type="ECO:0000313" key="5">
    <source>
        <dbReference type="EMBL" id="KAG2963409.1"/>
    </source>
</evidence>